<sequence>MLGREHQFEITGAPKVHPKRRAALQDLLWLRGRSAQLSKGLATFDRNYEDPKVILEAVMLQTLLLRFMKGYISAQEIADWANLVECSEDLEYEAAYAEQIDTIVQALANSEINNPIDKDLCTEFLTWLENKCLKANVDEIAIKSEILRLCILVKSEQIDLINACRTIVFLGNQLQSSNLELLLPFKGVASECDAYPTSTSNHLFSRDYVEKSTIEMKVYVGEVRASVLEACDIVINEYSRSQH</sequence>
<evidence type="ECO:0000313" key="2">
    <source>
        <dbReference type="Proteomes" id="UP000253226"/>
    </source>
</evidence>
<comment type="caution">
    <text evidence="1">The sequence shown here is derived from an EMBL/GenBank/DDBJ whole genome shotgun (WGS) entry which is preliminary data.</text>
</comment>
<reference evidence="1 2" key="1">
    <citation type="submission" date="2014-07" db="EMBL/GenBank/DDBJ databases">
        <title>Draft genome sequence of Thalassospira profundimaris 35.</title>
        <authorList>
            <person name="Lai Q."/>
            <person name="Shao Z."/>
        </authorList>
    </citation>
    <scope>NUCLEOTIDE SEQUENCE [LARGE SCALE GENOMIC DNA]</scope>
    <source>
        <strain evidence="1 2">35</strain>
    </source>
</reference>
<dbReference type="AlphaFoldDB" id="A0A367W2K2"/>
<dbReference type="EMBL" id="JPWF01000011">
    <property type="protein sequence ID" value="RCK33840.1"/>
    <property type="molecule type" value="Genomic_DNA"/>
</dbReference>
<evidence type="ECO:0000313" key="1">
    <source>
        <dbReference type="EMBL" id="RCK33840.1"/>
    </source>
</evidence>
<gene>
    <name evidence="1" type="ORF">TH19_16665</name>
</gene>
<proteinExistence type="predicted"/>
<dbReference type="Proteomes" id="UP000253226">
    <property type="component" value="Unassembled WGS sequence"/>
</dbReference>
<accession>A0A367W2K2</accession>
<name>A0A367W2K2_9PROT</name>
<protein>
    <submittedName>
        <fullName evidence="1">Uncharacterized protein</fullName>
    </submittedName>
</protein>
<organism evidence="1 2">
    <name type="scientific">Thalassospira profundimaris</name>
    <dbReference type="NCBI Taxonomy" id="502049"/>
    <lineage>
        <taxon>Bacteria</taxon>
        <taxon>Pseudomonadati</taxon>
        <taxon>Pseudomonadota</taxon>
        <taxon>Alphaproteobacteria</taxon>
        <taxon>Rhodospirillales</taxon>
        <taxon>Thalassospiraceae</taxon>
        <taxon>Thalassospira</taxon>
    </lineage>
</organism>